<evidence type="ECO:0000259" key="4">
    <source>
        <dbReference type="Pfam" id="PF17837"/>
    </source>
</evidence>
<dbReference type="RefSeq" id="WP_344532414.1">
    <property type="nucleotide sequence ID" value="NZ_BAAAPE010000015.1"/>
</dbReference>
<proteinExistence type="predicted"/>
<dbReference type="PRINTS" id="PR01399">
    <property type="entry name" value="ENTSNTHTASED"/>
</dbReference>
<feature type="domain" description="4'-phosphopantetheinyl transferase" evidence="3">
    <location>
        <begin position="102"/>
        <end position="178"/>
    </location>
</feature>
<evidence type="ECO:0000313" key="5">
    <source>
        <dbReference type="EMBL" id="GAA2092504.1"/>
    </source>
</evidence>
<dbReference type="SUPFAM" id="SSF56214">
    <property type="entry name" value="4'-phosphopantetheinyl transferase"/>
    <property type="match status" value="1"/>
</dbReference>
<dbReference type="Pfam" id="PF01648">
    <property type="entry name" value="ACPS"/>
    <property type="match status" value="1"/>
</dbReference>
<sequence length="265" mass="27213">MIEELLPPEVEVVSARGDVTGAELYPEEAETVAAAVPKRRAEFATGRHCARRALARLGVPPGPLLPGRRGAPGWPEGTLGSLTHCDGYRAAAVARRGDVRALGIDAEPNGPVPRGVLGGITVGGEAERLARLAAARPQVHWDRLLFSAKEAVYKAWFPLTGRWLGFPDAELDFRDESAAPGSPYGAAPGSPNGAAPGSPYGAAPGSPNGAAPGSPNGSPCGAFTARLLVPGHGALTGFHGRWAVRDGLVVTAVAVSATAVPERHV</sequence>
<feature type="region of interest" description="Disordered" evidence="2">
    <location>
        <begin position="177"/>
        <end position="215"/>
    </location>
</feature>
<dbReference type="GO" id="GO:0016740">
    <property type="term" value="F:transferase activity"/>
    <property type="evidence" value="ECO:0007669"/>
    <property type="project" value="UniProtKB-KW"/>
</dbReference>
<dbReference type="Pfam" id="PF17837">
    <property type="entry name" value="4PPT_N"/>
    <property type="match status" value="1"/>
</dbReference>
<dbReference type="InterPro" id="IPR037143">
    <property type="entry name" value="4-PPantetheinyl_Trfase_dom_sf"/>
</dbReference>
<gene>
    <name evidence="5" type="ORF">GCM10009801_59050</name>
</gene>
<keyword evidence="1 5" id="KW-0808">Transferase</keyword>
<dbReference type="Proteomes" id="UP001500016">
    <property type="component" value="Unassembled WGS sequence"/>
</dbReference>
<reference evidence="5 6" key="1">
    <citation type="journal article" date="2019" name="Int. J. Syst. Evol. Microbiol.">
        <title>The Global Catalogue of Microorganisms (GCM) 10K type strain sequencing project: providing services to taxonomists for standard genome sequencing and annotation.</title>
        <authorList>
            <consortium name="The Broad Institute Genomics Platform"/>
            <consortium name="The Broad Institute Genome Sequencing Center for Infectious Disease"/>
            <person name="Wu L."/>
            <person name="Ma J."/>
        </authorList>
    </citation>
    <scope>NUCLEOTIDE SEQUENCE [LARGE SCALE GENOMIC DNA]</scope>
    <source>
        <strain evidence="5 6">JCM 15478</strain>
    </source>
</reference>
<evidence type="ECO:0000313" key="6">
    <source>
        <dbReference type="Proteomes" id="UP001500016"/>
    </source>
</evidence>
<dbReference type="InterPro" id="IPR041354">
    <property type="entry name" value="4PPT_N"/>
</dbReference>
<name>A0ABN2WJY0_9ACTN</name>
<accession>A0ABN2WJY0</accession>
<evidence type="ECO:0000256" key="1">
    <source>
        <dbReference type="ARBA" id="ARBA00022679"/>
    </source>
</evidence>
<dbReference type="InterPro" id="IPR003542">
    <property type="entry name" value="Enbac_synth_compD-like"/>
</dbReference>
<evidence type="ECO:0000256" key="2">
    <source>
        <dbReference type="SAM" id="MobiDB-lite"/>
    </source>
</evidence>
<organism evidence="5 6">
    <name type="scientific">Streptomyces albiaxialis</name>
    <dbReference type="NCBI Taxonomy" id="329523"/>
    <lineage>
        <taxon>Bacteria</taxon>
        <taxon>Bacillati</taxon>
        <taxon>Actinomycetota</taxon>
        <taxon>Actinomycetes</taxon>
        <taxon>Kitasatosporales</taxon>
        <taxon>Streptomycetaceae</taxon>
        <taxon>Streptomyces</taxon>
    </lineage>
</organism>
<evidence type="ECO:0000259" key="3">
    <source>
        <dbReference type="Pfam" id="PF01648"/>
    </source>
</evidence>
<dbReference type="InterPro" id="IPR008278">
    <property type="entry name" value="4-PPantetheinyl_Trfase_dom"/>
</dbReference>
<dbReference type="EMBL" id="BAAAPE010000015">
    <property type="protein sequence ID" value="GAA2092504.1"/>
    <property type="molecule type" value="Genomic_DNA"/>
</dbReference>
<feature type="domain" description="4'-phosphopantetheinyl transferase N-terminal" evidence="4">
    <location>
        <begin position="27"/>
        <end position="94"/>
    </location>
</feature>
<feature type="compositionally biased region" description="Low complexity" evidence="2">
    <location>
        <begin position="178"/>
        <end position="215"/>
    </location>
</feature>
<dbReference type="Gene3D" id="3.90.470.20">
    <property type="entry name" value="4'-phosphopantetheinyl transferase domain"/>
    <property type="match status" value="1"/>
</dbReference>
<protein>
    <submittedName>
        <fullName evidence="5">4'-phosphopantetheinyl transferase superfamily protein</fullName>
    </submittedName>
</protein>
<comment type="caution">
    <text evidence="5">The sequence shown here is derived from an EMBL/GenBank/DDBJ whole genome shotgun (WGS) entry which is preliminary data.</text>
</comment>
<keyword evidence="6" id="KW-1185">Reference proteome</keyword>
<dbReference type="PANTHER" id="PTHR38096">
    <property type="entry name" value="ENTEROBACTIN SYNTHASE COMPONENT D"/>
    <property type="match status" value="1"/>
</dbReference>
<dbReference type="PANTHER" id="PTHR38096:SF1">
    <property type="entry name" value="ENTEROBACTIN SYNTHASE COMPONENT D"/>
    <property type="match status" value="1"/>
</dbReference>